<feature type="domain" description="CID" evidence="4">
    <location>
        <begin position="734"/>
        <end position="874"/>
    </location>
</feature>
<dbReference type="GO" id="GO:0005634">
    <property type="term" value="C:nucleus"/>
    <property type="evidence" value="ECO:0007669"/>
    <property type="project" value="UniProtKB-ARBA"/>
</dbReference>
<dbReference type="InterPro" id="IPR000313">
    <property type="entry name" value="PWWP_dom"/>
</dbReference>
<dbReference type="PROSITE" id="PS51391">
    <property type="entry name" value="CID"/>
    <property type="match status" value="1"/>
</dbReference>
<keyword evidence="6" id="KW-1185">Reference proteome</keyword>
<feature type="compositionally biased region" description="Polar residues" evidence="2">
    <location>
        <begin position="518"/>
        <end position="541"/>
    </location>
</feature>
<dbReference type="GO" id="GO:0006397">
    <property type="term" value="P:mRNA processing"/>
    <property type="evidence" value="ECO:0007669"/>
    <property type="project" value="UniProtKB-KW"/>
</dbReference>
<comment type="caution">
    <text evidence="5">The sequence shown here is derived from an EMBL/GenBank/DDBJ whole genome shotgun (WGS) entry which is preliminary data.</text>
</comment>
<feature type="compositionally biased region" description="Polar residues" evidence="2">
    <location>
        <begin position="1237"/>
        <end position="1246"/>
    </location>
</feature>
<keyword evidence="1" id="KW-0507">mRNA processing</keyword>
<evidence type="ECO:0000259" key="3">
    <source>
        <dbReference type="PROSITE" id="PS50812"/>
    </source>
</evidence>
<dbReference type="Pfam" id="PF00855">
    <property type="entry name" value="PWWP"/>
    <property type="match status" value="1"/>
</dbReference>
<dbReference type="InterPro" id="IPR006569">
    <property type="entry name" value="CID_dom"/>
</dbReference>
<evidence type="ECO:0000256" key="2">
    <source>
        <dbReference type="SAM" id="MobiDB-lite"/>
    </source>
</evidence>
<evidence type="ECO:0000313" key="6">
    <source>
        <dbReference type="Proteomes" id="UP001634393"/>
    </source>
</evidence>
<protein>
    <submittedName>
        <fullName evidence="5">Uncharacterized protein</fullName>
    </submittedName>
</protein>
<dbReference type="Proteomes" id="UP001634393">
    <property type="component" value="Unassembled WGS sequence"/>
</dbReference>
<dbReference type="PANTHER" id="PTHR12550">
    <property type="entry name" value="HEPATOMA-DERIVED GROWTH FACTOR-RELATED"/>
    <property type="match status" value="1"/>
</dbReference>
<feature type="compositionally biased region" description="Low complexity" evidence="2">
    <location>
        <begin position="1024"/>
        <end position="1035"/>
    </location>
</feature>
<accession>A0ABD3STX3</accession>
<evidence type="ECO:0000259" key="4">
    <source>
        <dbReference type="PROSITE" id="PS51391"/>
    </source>
</evidence>
<feature type="region of interest" description="Disordered" evidence="2">
    <location>
        <begin position="513"/>
        <end position="554"/>
    </location>
</feature>
<dbReference type="EMBL" id="JBJXBP010000005">
    <property type="protein sequence ID" value="KAL3827918.1"/>
    <property type="molecule type" value="Genomic_DNA"/>
</dbReference>
<dbReference type="PROSITE" id="PS50812">
    <property type="entry name" value="PWWP"/>
    <property type="match status" value="1"/>
</dbReference>
<feature type="region of interest" description="Disordered" evidence="2">
    <location>
        <begin position="163"/>
        <end position="202"/>
    </location>
</feature>
<dbReference type="SUPFAM" id="SSF63748">
    <property type="entry name" value="Tudor/PWWP/MBT"/>
    <property type="match status" value="1"/>
</dbReference>
<feature type="compositionally biased region" description="Basic residues" evidence="2">
    <location>
        <begin position="175"/>
        <end position="193"/>
    </location>
</feature>
<feature type="region of interest" description="Disordered" evidence="2">
    <location>
        <begin position="1230"/>
        <end position="1250"/>
    </location>
</feature>
<dbReference type="PANTHER" id="PTHR12550:SF49">
    <property type="entry name" value="PROTEIN HUA2-LIKE 2-RELATED"/>
    <property type="match status" value="1"/>
</dbReference>
<reference evidence="5 6" key="1">
    <citation type="submission" date="2024-12" db="EMBL/GenBank/DDBJ databases">
        <title>The unique morphological basis and parallel evolutionary history of personate flowers in Penstemon.</title>
        <authorList>
            <person name="Depatie T.H."/>
            <person name="Wessinger C.A."/>
        </authorList>
    </citation>
    <scope>NUCLEOTIDE SEQUENCE [LARGE SCALE GENOMIC DNA]</scope>
    <source>
        <strain evidence="5">WTNN_2</strain>
        <tissue evidence="5">Leaf</tissue>
    </source>
</reference>
<feature type="region of interest" description="Disordered" evidence="2">
    <location>
        <begin position="928"/>
        <end position="948"/>
    </location>
</feature>
<feature type="domain" description="PWWP" evidence="3">
    <location>
        <begin position="25"/>
        <end position="82"/>
    </location>
</feature>
<dbReference type="SMART" id="SM00582">
    <property type="entry name" value="RPR"/>
    <property type="match status" value="1"/>
</dbReference>
<feature type="region of interest" description="Disordered" evidence="2">
    <location>
        <begin position="371"/>
        <end position="405"/>
    </location>
</feature>
<feature type="region of interest" description="Disordered" evidence="2">
    <location>
        <begin position="1008"/>
        <end position="1048"/>
    </location>
</feature>
<sequence length="1281" mass="141279">MAPSRKKGTNKAAAAEAAAQRKWKVGDLVLAKVKGFPAWPAKVTEPKKWGFPTDWKKVLVSFFGTQQIAFCCPVDVEEFTEKTKVYLLGKRHGKGSDFIRALNEIIDCFENLKEQDEADKDEAAVTKAKLPATNATNDLNSEAAEAAAAEDALHDGERQLVEARKETPVCPTSSTRRKTHVAQSRRRTGRRGSARMLSSSSGIDADSLHDKFTRSSKGMVKSSANFEGHNVDLPDIVSNGSKPVAGKLISENDEGETELSGRLDFQPSTIILKKKRKLNRKRLSNDTAGAGGLDIVVSETEVLKTKCVSPSNKEKMVKRSAKDDLDAHLPLVKRARVRMGRPSPVAEQEDTSVYEDGKMLVVPESLGLQSSGPLNWKVDAPADGKSAPTRRDLPDSSLSQAGPLKKPQFWESRKNFVDDEAALPPSKRLLRALEAMSANVAEDAQRASGCSPTGNTRSNECTTSSSVKCFKSIENKVVTALGSRPLEDHRNLDSRSSASELRVGLNMEMAENEAKTSVLVSDSGKTSRSIDSSNPPDQCNDSFKDAEGAGSKPLMISPLNDYTAEVIAEHQHLKPDSPILIKGMDTTIQIDSPDSDGDDGLGGDEKHKTKHLLLDENNQESQGPEFVADARPVSITSIFKPSATPVKALTSTHFQSQFCSNSISDDQMEGRTVSVIQSSSSLTNGLDSVPRTNPSGSSLCNIPASDNNNYLENSSCSPDVQLQLEKDKFAGTSSKEELLSSFEVVIRSLTRTKESIGRATQIAIDCAKLGFAKKVVEILARSLESESSLCKKVDLFFLVDSITQCSRGMKGDCGIYPSEVQALLPRLLFGAAPPGSSSLENHKQCLKVLRVWQERKVFPEPIICHHIRELDSLCRPYQTGGGSRRAMKNERSFDDPIREMEGMLVDEYGSNSSFQLPGFCMPPMLKDDDGGSDSGGESFEAVTPERSVENLDVEKTPIPATEKRNHILQDVDIELEMEDVAPCYESNITPSRNVSGADRAQISHHRYNSHYGAPFDPQQPKDVSLTSAPLPRSSTPLPPRAPHPIPPSAFSPPVFDSVKNGPESKLYPTSQIFKGNIHESMRKQSILPRGKPTSLSDVHHRAHDKKDFEAQMSRQKPDCSNSSRLYSRTNINHPANGALNKGFHLRPPRPAPSNQFSYVQERVSRRNFPPPSHHDRFHIRNAESGNFYRDRDRNKYSPRDNIGECWRPPLSPIAGPCYYNDARMDHPYAPYSDSPRRTASPNNRWNYSPRPMNHRHFNPYRPPFEGPIPVANRGPKYWRPN</sequence>
<gene>
    <name evidence="5" type="ORF">ACJIZ3_016720</name>
</gene>
<evidence type="ECO:0000313" key="5">
    <source>
        <dbReference type="EMBL" id="KAL3827918.1"/>
    </source>
</evidence>
<proteinExistence type="predicted"/>
<dbReference type="SMART" id="SM00293">
    <property type="entry name" value="PWWP"/>
    <property type="match status" value="1"/>
</dbReference>
<evidence type="ECO:0000256" key="1">
    <source>
        <dbReference type="ARBA" id="ARBA00022664"/>
    </source>
</evidence>
<dbReference type="Gene3D" id="1.25.40.90">
    <property type="match status" value="1"/>
</dbReference>
<organism evidence="5 6">
    <name type="scientific">Penstemon smallii</name>
    <dbReference type="NCBI Taxonomy" id="265156"/>
    <lineage>
        <taxon>Eukaryota</taxon>
        <taxon>Viridiplantae</taxon>
        <taxon>Streptophyta</taxon>
        <taxon>Embryophyta</taxon>
        <taxon>Tracheophyta</taxon>
        <taxon>Spermatophyta</taxon>
        <taxon>Magnoliopsida</taxon>
        <taxon>eudicotyledons</taxon>
        <taxon>Gunneridae</taxon>
        <taxon>Pentapetalae</taxon>
        <taxon>asterids</taxon>
        <taxon>lamiids</taxon>
        <taxon>Lamiales</taxon>
        <taxon>Plantaginaceae</taxon>
        <taxon>Cheloneae</taxon>
        <taxon>Penstemon</taxon>
    </lineage>
</organism>
<dbReference type="Pfam" id="PF04818">
    <property type="entry name" value="CID"/>
    <property type="match status" value="1"/>
</dbReference>
<dbReference type="Gene3D" id="2.30.30.140">
    <property type="match status" value="1"/>
</dbReference>
<name>A0ABD3STX3_9LAMI</name>
<dbReference type="InterPro" id="IPR008942">
    <property type="entry name" value="ENTH_VHS"/>
</dbReference>
<feature type="compositionally biased region" description="Pro residues" evidence="2">
    <location>
        <begin position="1036"/>
        <end position="1048"/>
    </location>
</feature>